<organism evidence="2 3">
    <name type="scientific">Bondarzewia mesenterica</name>
    <dbReference type="NCBI Taxonomy" id="1095465"/>
    <lineage>
        <taxon>Eukaryota</taxon>
        <taxon>Fungi</taxon>
        <taxon>Dikarya</taxon>
        <taxon>Basidiomycota</taxon>
        <taxon>Agaricomycotina</taxon>
        <taxon>Agaricomycetes</taxon>
        <taxon>Russulales</taxon>
        <taxon>Bondarzewiaceae</taxon>
        <taxon>Bondarzewia</taxon>
    </lineage>
</organism>
<gene>
    <name evidence="2" type="ORF">EW146_g3517</name>
</gene>
<feature type="region of interest" description="Disordered" evidence="1">
    <location>
        <begin position="52"/>
        <end position="72"/>
    </location>
</feature>
<sequence length="534" mass="58363">MVLCHASITAPPSSAAIRVCGRGMADGHADLNDPTEDPVTVSLPLREMSSSARAAAGLKRAKKSKQDSTARSAPALCATLQVIENEEPVSSAPDISEMPLERAEMLDASMISSIHKPGILSSGNASECGKRCSSCTDTGNLIMCSTPACSNMICIQAKLGEHGCLVVNAFDPKAFYCPKCLFKAKKTIPYQLTSYTTTFLHHSSEVPAIVLFTMVYGEKERPKKMIKIHLEEKCHASPHSFKHFDISMNGVQAHPSTLTKRLNQFNEWVASLNERRPTALVFVDTHSNSIGGGIVFGTNGHRMVSSDVENVVNGLMGKAIHTAMRGACRRIGILMLTCGPSFTFLSHFQKIRGLVERRAYDFVLGFSGDAVIPALVIPYMLIFTHSIIVSPDIDIWAALLDTFCRGRNPLSDTPAVLIFRDEKDEVQALEVAYSVPNKRMWGLDHKCPQCGSGINLESTKTAKNTGGGCAKFACHNCGWKTPPGITVPQPSWVTWGKGTHCYYHPYPIPEEQGRYLERWWACQQAAGNDRMDIG</sequence>
<name>A0A4S4LXT5_9AGAM</name>
<protein>
    <submittedName>
        <fullName evidence="2">Uncharacterized protein</fullName>
    </submittedName>
</protein>
<dbReference type="AlphaFoldDB" id="A0A4S4LXT5"/>
<evidence type="ECO:0000313" key="3">
    <source>
        <dbReference type="Proteomes" id="UP000310158"/>
    </source>
</evidence>
<dbReference type="Proteomes" id="UP000310158">
    <property type="component" value="Unassembled WGS sequence"/>
</dbReference>
<accession>A0A4S4LXT5</accession>
<evidence type="ECO:0000313" key="2">
    <source>
        <dbReference type="EMBL" id="THH17265.1"/>
    </source>
</evidence>
<keyword evidence="3" id="KW-1185">Reference proteome</keyword>
<dbReference type="OrthoDB" id="2668872at2759"/>
<evidence type="ECO:0000256" key="1">
    <source>
        <dbReference type="SAM" id="MobiDB-lite"/>
    </source>
</evidence>
<dbReference type="EMBL" id="SGPL01000118">
    <property type="protein sequence ID" value="THH17265.1"/>
    <property type="molecule type" value="Genomic_DNA"/>
</dbReference>
<comment type="caution">
    <text evidence="2">The sequence shown here is derived from an EMBL/GenBank/DDBJ whole genome shotgun (WGS) entry which is preliminary data.</text>
</comment>
<proteinExistence type="predicted"/>
<reference evidence="2 3" key="1">
    <citation type="submission" date="2019-02" db="EMBL/GenBank/DDBJ databases">
        <title>Genome sequencing of the rare red list fungi Bondarzewia mesenterica.</title>
        <authorList>
            <person name="Buettner E."/>
            <person name="Kellner H."/>
        </authorList>
    </citation>
    <scope>NUCLEOTIDE SEQUENCE [LARGE SCALE GENOMIC DNA]</scope>
    <source>
        <strain evidence="2 3">DSM 108281</strain>
    </source>
</reference>